<dbReference type="Gene3D" id="4.10.520.10">
    <property type="entry name" value="IHF-like DNA-binding proteins"/>
    <property type="match status" value="1"/>
</dbReference>
<comment type="caution">
    <text evidence="1">The sequence shown here is derived from an EMBL/GenBank/DDBJ whole genome shotgun (WGS) entry which is preliminary data.</text>
</comment>
<dbReference type="InterPro" id="IPR000119">
    <property type="entry name" value="Hist_DNA-bd"/>
</dbReference>
<dbReference type="OrthoDB" id="9799835at2"/>
<organism evidence="1 2">
    <name type="scientific">Clostridium innocuum</name>
    <dbReference type="NCBI Taxonomy" id="1522"/>
    <lineage>
        <taxon>Bacteria</taxon>
        <taxon>Bacillati</taxon>
        <taxon>Bacillota</taxon>
        <taxon>Clostridia</taxon>
        <taxon>Eubacteriales</taxon>
        <taxon>Clostridiaceae</taxon>
        <taxon>Clostridium</taxon>
    </lineage>
</organism>
<sequence>MSRGVFMNKNEIIREIAYKQGISSEVTKGIIDQFIELIGDKMAQREKIQIAGF</sequence>
<gene>
    <name evidence="1" type="ORF">DXA38_20835</name>
</gene>
<dbReference type="AlphaFoldDB" id="A0A3E2VGS2"/>
<dbReference type="Proteomes" id="UP000260025">
    <property type="component" value="Unassembled WGS sequence"/>
</dbReference>
<evidence type="ECO:0000313" key="2">
    <source>
        <dbReference type="Proteomes" id="UP000260025"/>
    </source>
</evidence>
<dbReference type="SUPFAM" id="SSF47729">
    <property type="entry name" value="IHF-like DNA-binding proteins"/>
    <property type="match status" value="1"/>
</dbReference>
<reference evidence="1 2" key="1">
    <citation type="submission" date="2018-08" db="EMBL/GenBank/DDBJ databases">
        <title>A genome reference for cultivated species of the human gut microbiota.</title>
        <authorList>
            <person name="Zou Y."/>
            <person name="Xue W."/>
            <person name="Luo G."/>
        </authorList>
    </citation>
    <scope>NUCLEOTIDE SEQUENCE [LARGE SCALE GENOMIC DNA]</scope>
    <source>
        <strain evidence="1 2">OF01-2LB</strain>
    </source>
</reference>
<accession>A0A3E2VGS2</accession>
<name>A0A3E2VGS2_CLOIN</name>
<protein>
    <recommendedName>
        <fullName evidence="3">Integration host factor subunit alpha</fullName>
    </recommendedName>
</protein>
<evidence type="ECO:0000313" key="1">
    <source>
        <dbReference type="EMBL" id="RGC09539.1"/>
    </source>
</evidence>
<dbReference type="InterPro" id="IPR010992">
    <property type="entry name" value="IHF-like_DNA-bd_dom_sf"/>
</dbReference>
<dbReference type="Pfam" id="PF00216">
    <property type="entry name" value="Bac_DNA_binding"/>
    <property type="match status" value="1"/>
</dbReference>
<dbReference type="GO" id="GO:0030527">
    <property type="term" value="F:structural constituent of chromatin"/>
    <property type="evidence" value="ECO:0007669"/>
    <property type="project" value="InterPro"/>
</dbReference>
<dbReference type="EMBL" id="QVEV01000055">
    <property type="protein sequence ID" value="RGC09539.1"/>
    <property type="molecule type" value="Genomic_DNA"/>
</dbReference>
<proteinExistence type="predicted"/>
<evidence type="ECO:0008006" key="3">
    <source>
        <dbReference type="Google" id="ProtNLM"/>
    </source>
</evidence>
<dbReference type="GO" id="GO:0003677">
    <property type="term" value="F:DNA binding"/>
    <property type="evidence" value="ECO:0007669"/>
    <property type="project" value="InterPro"/>
</dbReference>